<comment type="caution">
    <text evidence="6">The sequence shown here is derived from an EMBL/GenBank/DDBJ whole genome shotgun (WGS) entry which is preliminary data.</text>
</comment>
<dbReference type="Proteomes" id="UP001500547">
    <property type="component" value="Unassembled WGS sequence"/>
</dbReference>
<proteinExistence type="inferred from homology"/>
<dbReference type="PANTHER" id="PTHR30537:SF5">
    <property type="entry name" value="HTH-TYPE TRANSCRIPTIONAL ACTIVATOR TTDR-RELATED"/>
    <property type="match status" value="1"/>
</dbReference>
<dbReference type="Gene3D" id="3.40.190.290">
    <property type="match status" value="1"/>
</dbReference>
<dbReference type="InterPro" id="IPR005119">
    <property type="entry name" value="LysR_subst-bd"/>
</dbReference>
<dbReference type="Gene3D" id="1.10.10.10">
    <property type="entry name" value="Winged helix-like DNA-binding domain superfamily/Winged helix DNA-binding domain"/>
    <property type="match status" value="1"/>
</dbReference>
<dbReference type="RefSeq" id="WP_345533589.1">
    <property type="nucleotide sequence ID" value="NZ_BAABLD010000008.1"/>
</dbReference>
<comment type="similarity">
    <text evidence="1">Belongs to the LysR transcriptional regulatory family.</text>
</comment>
<dbReference type="SUPFAM" id="SSF46785">
    <property type="entry name" value="Winged helix' DNA-binding domain"/>
    <property type="match status" value="1"/>
</dbReference>
<gene>
    <name evidence="6" type="ORF">GCM10025770_26970</name>
</gene>
<evidence type="ECO:0000256" key="1">
    <source>
        <dbReference type="ARBA" id="ARBA00009437"/>
    </source>
</evidence>
<evidence type="ECO:0000259" key="5">
    <source>
        <dbReference type="PROSITE" id="PS50931"/>
    </source>
</evidence>
<accession>A0ABP9QV11</accession>
<dbReference type="Pfam" id="PF00126">
    <property type="entry name" value="HTH_1"/>
    <property type="match status" value="1"/>
</dbReference>
<dbReference type="InterPro" id="IPR058163">
    <property type="entry name" value="LysR-type_TF_proteobact-type"/>
</dbReference>
<dbReference type="InterPro" id="IPR036388">
    <property type="entry name" value="WH-like_DNA-bd_sf"/>
</dbReference>
<keyword evidence="4" id="KW-0804">Transcription</keyword>
<keyword evidence="2" id="KW-0805">Transcription regulation</keyword>
<dbReference type="CDD" id="cd08471">
    <property type="entry name" value="PBP2_CrgA_like_2"/>
    <property type="match status" value="1"/>
</dbReference>
<keyword evidence="7" id="KW-1185">Reference proteome</keyword>
<dbReference type="InterPro" id="IPR036390">
    <property type="entry name" value="WH_DNA-bd_sf"/>
</dbReference>
<evidence type="ECO:0000256" key="4">
    <source>
        <dbReference type="ARBA" id="ARBA00023163"/>
    </source>
</evidence>
<dbReference type="InterPro" id="IPR000847">
    <property type="entry name" value="LysR_HTH_N"/>
</dbReference>
<dbReference type="PRINTS" id="PR00039">
    <property type="entry name" value="HTHLYSR"/>
</dbReference>
<dbReference type="Pfam" id="PF03466">
    <property type="entry name" value="LysR_substrate"/>
    <property type="match status" value="1"/>
</dbReference>
<reference evidence="7" key="1">
    <citation type="journal article" date="2019" name="Int. J. Syst. Evol. Microbiol.">
        <title>The Global Catalogue of Microorganisms (GCM) 10K type strain sequencing project: providing services to taxonomists for standard genome sequencing and annotation.</title>
        <authorList>
            <consortium name="The Broad Institute Genomics Platform"/>
            <consortium name="The Broad Institute Genome Sequencing Center for Infectious Disease"/>
            <person name="Wu L."/>
            <person name="Ma J."/>
        </authorList>
    </citation>
    <scope>NUCLEOTIDE SEQUENCE [LARGE SCALE GENOMIC DNA]</scope>
    <source>
        <strain evidence="7">JCM 18715</strain>
    </source>
</reference>
<dbReference type="PANTHER" id="PTHR30537">
    <property type="entry name" value="HTH-TYPE TRANSCRIPTIONAL REGULATOR"/>
    <property type="match status" value="1"/>
</dbReference>
<dbReference type="EMBL" id="BAABLD010000008">
    <property type="protein sequence ID" value="GAA5167797.1"/>
    <property type="molecule type" value="Genomic_DNA"/>
</dbReference>
<evidence type="ECO:0000313" key="7">
    <source>
        <dbReference type="Proteomes" id="UP001500547"/>
    </source>
</evidence>
<dbReference type="PROSITE" id="PS50931">
    <property type="entry name" value="HTH_LYSR"/>
    <property type="match status" value="1"/>
</dbReference>
<protein>
    <submittedName>
        <fullName evidence="6">LysR family transcriptional regulator</fullName>
    </submittedName>
</protein>
<keyword evidence="3" id="KW-0238">DNA-binding</keyword>
<sequence>MDRLLVMSVFVAVAEEESFAGAARRLAMSPPAVTRAVASLEAHLGVKLLNRTTRYVRVTEAGQRYLDDARRVIAAADEADEAAAGINAAPRGHVTLTAPVSFGRLHVMPCVVDYLARYPETEVSALLLDRVVNLVEEGVDVGVRIGELPDASFKALRVGQIRRVLCASPDYIARHGAPTTPEQLAHHQIIAATSVSPMVEWRFEREGEAHAVRIRPRLTVTNNDAAIAAIARGAGIARLLSYQVAEHLAAGSLQVLLADYEPPPMPIHVIHREGRQASAKVRALVDLLVAHLRAEGSLQSPAAGVPGQVSMPIANMD</sequence>
<evidence type="ECO:0000256" key="2">
    <source>
        <dbReference type="ARBA" id="ARBA00023015"/>
    </source>
</evidence>
<evidence type="ECO:0000313" key="6">
    <source>
        <dbReference type="EMBL" id="GAA5167797.1"/>
    </source>
</evidence>
<evidence type="ECO:0000256" key="3">
    <source>
        <dbReference type="ARBA" id="ARBA00023125"/>
    </source>
</evidence>
<dbReference type="SUPFAM" id="SSF53850">
    <property type="entry name" value="Periplasmic binding protein-like II"/>
    <property type="match status" value="1"/>
</dbReference>
<organism evidence="6 7">
    <name type="scientific">Viridibacterium curvum</name>
    <dbReference type="NCBI Taxonomy" id="1101404"/>
    <lineage>
        <taxon>Bacteria</taxon>
        <taxon>Pseudomonadati</taxon>
        <taxon>Pseudomonadota</taxon>
        <taxon>Betaproteobacteria</taxon>
        <taxon>Rhodocyclales</taxon>
        <taxon>Rhodocyclaceae</taxon>
        <taxon>Viridibacterium</taxon>
    </lineage>
</organism>
<feature type="domain" description="HTH lysR-type" evidence="5">
    <location>
        <begin position="1"/>
        <end position="59"/>
    </location>
</feature>
<name>A0ABP9QV11_9RHOO</name>